<evidence type="ECO:0000313" key="3">
    <source>
        <dbReference type="Proteomes" id="UP000672032"/>
    </source>
</evidence>
<proteinExistence type="predicted"/>
<dbReference type="Proteomes" id="UP000672032">
    <property type="component" value="Chromosome 1"/>
</dbReference>
<reference evidence="2" key="1">
    <citation type="submission" date="2020-10" db="EMBL/GenBank/DDBJ databases">
        <title>Genome Sequence of Monilinia vaccinii-corymbosi Sheds Light on Mummy Berry Disease Infection of Blueberry and Mating Type.</title>
        <authorList>
            <person name="Yow A.G."/>
            <person name="Zhang Y."/>
            <person name="Bansal K."/>
            <person name="Eacker S.M."/>
            <person name="Sullivan S."/>
            <person name="Liachko I."/>
            <person name="Cubeta M.A."/>
            <person name="Rollins J.A."/>
            <person name="Ashrafi H."/>
        </authorList>
    </citation>
    <scope>NUCLEOTIDE SEQUENCE</scope>
    <source>
        <strain evidence="2">RL-1</strain>
    </source>
</reference>
<feature type="compositionally biased region" description="Low complexity" evidence="1">
    <location>
        <begin position="199"/>
        <end position="209"/>
    </location>
</feature>
<dbReference type="EMBL" id="CP063405">
    <property type="protein sequence ID" value="QSZ29486.1"/>
    <property type="molecule type" value="Genomic_DNA"/>
</dbReference>
<keyword evidence="3" id="KW-1185">Reference proteome</keyword>
<sequence>MSGSNTPAKGMGGRRLKSWEVAAQNPVDIHEKMSDFLKHIEDEAIGRGLAAVAKQLAEMYEANDNEARHFTHLLQRRFQKECDEYDTDTAQFIGDLALGLQTRIASLDKGQPIPEDWPQQMEDWHNKQLSTFQVKLKQKKQKVNGALGTKDREAERERKAIFADQERTLLKLFWDIKTAIDSKERTVGEAAPRALELRPSASAAASAPPRTMLPSTPVRPPQMGQSGPRPSHKRRKTMDHYDPTASPE</sequence>
<evidence type="ECO:0000256" key="1">
    <source>
        <dbReference type="SAM" id="MobiDB-lite"/>
    </source>
</evidence>
<gene>
    <name evidence="2" type="ORF">DSL72_004000</name>
</gene>
<dbReference type="AlphaFoldDB" id="A0A8A3P2T6"/>
<organism evidence="2 3">
    <name type="scientific">Monilinia vaccinii-corymbosi</name>
    <dbReference type="NCBI Taxonomy" id="61207"/>
    <lineage>
        <taxon>Eukaryota</taxon>
        <taxon>Fungi</taxon>
        <taxon>Dikarya</taxon>
        <taxon>Ascomycota</taxon>
        <taxon>Pezizomycotina</taxon>
        <taxon>Leotiomycetes</taxon>
        <taxon>Helotiales</taxon>
        <taxon>Sclerotiniaceae</taxon>
        <taxon>Monilinia</taxon>
    </lineage>
</organism>
<accession>A0A8A3P2T6</accession>
<name>A0A8A3P2T6_9HELO</name>
<dbReference type="OrthoDB" id="3515628at2759"/>
<evidence type="ECO:0000313" key="2">
    <source>
        <dbReference type="EMBL" id="QSZ29486.1"/>
    </source>
</evidence>
<feature type="region of interest" description="Disordered" evidence="1">
    <location>
        <begin position="186"/>
        <end position="248"/>
    </location>
</feature>
<protein>
    <submittedName>
        <fullName evidence="2">Uncharacterized protein</fullName>
    </submittedName>
</protein>